<organism evidence="3">
    <name type="scientific">marine metagenome</name>
    <dbReference type="NCBI Taxonomy" id="408172"/>
    <lineage>
        <taxon>unclassified sequences</taxon>
        <taxon>metagenomes</taxon>
        <taxon>ecological metagenomes</taxon>
    </lineage>
</organism>
<dbReference type="InterPro" id="IPR028994">
    <property type="entry name" value="Integrin_alpha_N"/>
</dbReference>
<protein>
    <recommendedName>
        <fullName evidence="4">VCBS repeat-containing protein</fullName>
    </recommendedName>
</protein>
<keyword evidence="2" id="KW-0812">Transmembrane</keyword>
<evidence type="ECO:0000256" key="1">
    <source>
        <dbReference type="ARBA" id="ARBA00022729"/>
    </source>
</evidence>
<reference evidence="3" key="1">
    <citation type="submission" date="2018-05" db="EMBL/GenBank/DDBJ databases">
        <authorList>
            <person name="Lanie J.A."/>
            <person name="Ng W.-L."/>
            <person name="Kazmierczak K.M."/>
            <person name="Andrzejewski T.M."/>
            <person name="Davidsen T.M."/>
            <person name="Wayne K.J."/>
            <person name="Tettelin H."/>
            <person name="Glass J.I."/>
            <person name="Rusch D."/>
            <person name="Podicherti R."/>
            <person name="Tsui H.-C.T."/>
            <person name="Winkler M.E."/>
        </authorList>
    </citation>
    <scope>NUCLEOTIDE SEQUENCE</scope>
</reference>
<sequence length="449" mass="49546">MAYSRPSLLFGLAALAIIIFVPWFLVSREADRQGRSTNELIGLIVGLRDDRDVSIPVSGRAERRFFERRPIGRSLEGSQPWISHVNVVDLDQDGFTDVVLCDATMNQVTWIRQEVGGSFTETPLGDEILAPAHVTPSDVDLDGDIDLLVAKMGAILPNNDRIGSVVVLENDGQEEFTTRILLDGLARVTDIEPGDFDGDGDIDLVVGQFGYDDGEIRWMENLGGWNFESHGLLELSGTIHTPVGDLDGDGDLDIAAVVSQEWEEIYVFENDGQGMFDRHLIYGATNDDFGSSGISLVDLDLDGDLDVLYSNGDAFDYIPPGPRPWHGVQWLENEGDLSFTYHRIGDFPGAYFANAVDGDLDGDLDVFVVSAFNDWNSPEAASLAWFENDGEMEFIRRILATEPTHLLALASADMDGDGLVDLVTGAMHVSPPYDRMSRVTLWRNTWRDP</sequence>
<evidence type="ECO:0008006" key="4">
    <source>
        <dbReference type="Google" id="ProtNLM"/>
    </source>
</evidence>
<dbReference type="PANTHER" id="PTHR45460">
    <property type="entry name" value="SIMILAR TO CYSTEINE PROTEINASE"/>
    <property type="match status" value="1"/>
</dbReference>
<evidence type="ECO:0000313" key="3">
    <source>
        <dbReference type="EMBL" id="SUZ88121.1"/>
    </source>
</evidence>
<name>A0A381R8V1_9ZZZZ</name>
<keyword evidence="1" id="KW-0732">Signal</keyword>
<dbReference type="Gene3D" id="2.130.10.130">
    <property type="entry name" value="Integrin alpha, N-terminal"/>
    <property type="match status" value="2"/>
</dbReference>
<dbReference type="PANTHER" id="PTHR45460:SF2">
    <property type="entry name" value="ALPHA 1,3 GLUCANASE, GH71 FAMILY (EUROFUNG)"/>
    <property type="match status" value="1"/>
</dbReference>
<dbReference type="EMBL" id="UINC01001755">
    <property type="protein sequence ID" value="SUZ88121.1"/>
    <property type="molecule type" value="Genomic_DNA"/>
</dbReference>
<dbReference type="AlphaFoldDB" id="A0A381R8V1"/>
<evidence type="ECO:0000256" key="2">
    <source>
        <dbReference type="SAM" id="Phobius"/>
    </source>
</evidence>
<feature type="transmembrane region" description="Helical" evidence="2">
    <location>
        <begin position="6"/>
        <end position="26"/>
    </location>
</feature>
<dbReference type="SUPFAM" id="SSF69318">
    <property type="entry name" value="Integrin alpha N-terminal domain"/>
    <property type="match status" value="1"/>
</dbReference>
<keyword evidence="2" id="KW-1133">Transmembrane helix</keyword>
<gene>
    <name evidence="3" type="ORF">METZ01_LOCUS40975</name>
</gene>
<dbReference type="Pfam" id="PF13517">
    <property type="entry name" value="FG-GAP_3"/>
    <property type="match status" value="3"/>
</dbReference>
<keyword evidence="2" id="KW-0472">Membrane</keyword>
<accession>A0A381R8V1</accession>
<proteinExistence type="predicted"/>
<dbReference type="InterPro" id="IPR013517">
    <property type="entry name" value="FG-GAP"/>
</dbReference>